<evidence type="ECO:0000313" key="2">
    <source>
        <dbReference type="EMBL" id="CAF1163793.1"/>
    </source>
</evidence>
<evidence type="ECO:0000313" key="5">
    <source>
        <dbReference type="Proteomes" id="UP000663870"/>
    </source>
</evidence>
<dbReference type="AlphaFoldDB" id="A0A814TL34"/>
<evidence type="ECO:0000313" key="3">
    <source>
        <dbReference type="EMBL" id="CAF1415064.1"/>
    </source>
</evidence>
<dbReference type="Proteomes" id="UP000663870">
    <property type="component" value="Unassembled WGS sequence"/>
</dbReference>
<feature type="region of interest" description="Disordered" evidence="1">
    <location>
        <begin position="79"/>
        <end position="102"/>
    </location>
</feature>
<dbReference type="EMBL" id="CAJNOH010001016">
    <property type="protein sequence ID" value="CAF1163793.1"/>
    <property type="molecule type" value="Genomic_DNA"/>
</dbReference>
<protein>
    <submittedName>
        <fullName evidence="2">Uncharacterized protein</fullName>
    </submittedName>
</protein>
<gene>
    <name evidence="3" type="ORF">JXQ802_LOCUS35511</name>
    <name evidence="2" type="ORF">PYM288_LOCUS22890</name>
</gene>
<evidence type="ECO:0000313" key="4">
    <source>
        <dbReference type="Proteomes" id="UP000663854"/>
    </source>
</evidence>
<comment type="caution">
    <text evidence="2">The sequence shown here is derived from an EMBL/GenBank/DDBJ whole genome shotgun (WGS) entry which is preliminary data.</text>
</comment>
<dbReference type="EMBL" id="CAJNOL010001759">
    <property type="protein sequence ID" value="CAF1415064.1"/>
    <property type="molecule type" value="Genomic_DNA"/>
</dbReference>
<keyword evidence="5" id="KW-1185">Reference proteome</keyword>
<organism evidence="2 4">
    <name type="scientific">Rotaria sordida</name>
    <dbReference type="NCBI Taxonomy" id="392033"/>
    <lineage>
        <taxon>Eukaryota</taxon>
        <taxon>Metazoa</taxon>
        <taxon>Spiralia</taxon>
        <taxon>Gnathifera</taxon>
        <taxon>Rotifera</taxon>
        <taxon>Eurotatoria</taxon>
        <taxon>Bdelloidea</taxon>
        <taxon>Philodinida</taxon>
        <taxon>Philodinidae</taxon>
        <taxon>Rotaria</taxon>
    </lineage>
</organism>
<accession>A0A814TL34</accession>
<name>A0A814TL34_9BILA</name>
<dbReference type="Proteomes" id="UP000663854">
    <property type="component" value="Unassembled WGS sequence"/>
</dbReference>
<evidence type="ECO:0000256" key="1">
    <source>
        <dbReference type="SAM" id="MobiDB-lite"/>
    </source>
</evidence>
<proteinExistence type="predicted"/>
<reference evidence="2" key="1">
    <citation type="submission" date="2021-02" db="EMBL/GenBank/DDBJ databases">
        <authorList>
            <person name="Nowell W R."/>
        </authorList>
    </citation>
    <scope>NUCLEOTIDE SEQUENCE</scope>
</reference>
<sequence>MQMINENAITQRPLIHFIQEINKMNKYNVIIDNSNDNDNDPIYIEPPTTTTVTQNAESLSIEKNIFNLPKIPRIQKSFTIATQTENTNNTPVPDTPTEDEQH</sequence>